<feature type="transmembrane region" description="Helical" evidence="8">
    <location>
        <begin position="68"/>
        <end position="93"/>
    </location>
</feature>
<comment type="similarity">
    <text evidence="2">Belongs to the SLC35F solute transporter family.</text>
</comment>
<keyword evidence="5 8" id="KW-1133">Transmembrane helix</keyword>
<dbReference type="AlphaFoldDB" id="A0AAN8RLN4"/>
<dbReference type="GO" id="GO:0016020">
    <property type="term" value="C:membrane"/>
    <property type="evidence" value="ECO:0007669"/>
    <property type="project" value="UniProtKB-SubCell"/>
</dbReference>
<feature type="transmembrane region" description="Helical" evidence="8">
    <location>
        <begin position="105"/>
        <end position="121"/>
    </location>
</feature>
<feature type="transmembrane region" description="Helical" evidence="8">
    <location>
        <begin position="220"/>
        <end position="239"/>
    </location>
</feature>
<organism evidence="9 10">
    <name type="scientific">Orbilia javanica</name>
    <dbReference type="NCBI Taxonomy" id="47235"/>
    <lineage>
        <taxon>Eukaryota</taxon>
        <taxon>Fungi</taxon>
        <taxon>Dikarya</taxon>
        <taxon>Ascomycota</taxon>
        <taxon>Pezizomycotina</taxon>
        <taxon>Orbiliomycetes</taxon>
        <taxon>Orbiliales</taxon>
        <taxon>Orbiliaceae</taxon>
        <taxon>Orbilia</taxon>
    </lineage>
</organism>
<dbReference type="PANTHER" id="PTHR14233:SF4">
    <property type="entry name" value="SOLUTE CARRIER FAMILY 35 MEMBER F2"/>
    <property type="match status" value="1"/>
</dbReference>
<evidence type="ECO:0000256" key="6">
    <source>
        <dbReference type="ARBA" id="ARBA00023136"/>
    </source>
</evidence>
<feature type="transmembrane region" description="Helical" evidence="8">
    <location>
        <begin position="141"/>
        <end position="160"/>
    </location>
</feature>
<feature type="transmembrane region" description="Helical" evidence="8">
    <location>
        <begin position="344"/>
        <end position="363"/>
    </location>
</feature>
<sequence>MVATADTAEPSIGVAATATTSATEQVDDARDRLGSKSPATVAPETVADDSSEGTQKKSFFGFYTSKRFWITLVMGQFLALCITSTNTFTTLLFMAGTSFPAFQTFINYCLLNICYTSFTIYKEGFKGWLKIVWKDGWKYFILAFFDVEGNYFVVLAYRYTTILSAELINFWAIVVVVILSFFLLRVRYHWSQVAGILVCCAGMGVLIGSDKLQGGDFHSAADVLKGDLFMLLGATFYGFSNVTEEFFVSKTPLYVVIGQLGFWGMCINGVQAAIFDRTSIATAVWDGKVAGYLVGYNLVLFIFYTVTPVLFRLSSAAFFNISLLTANFWGLIIGIRVFGYRVHFLYPVAFVLIMVGLIIYYVMDASGIGDDSVKPWLGEDQEAGHDGIGTAKKRMRTRVGRGVGASEA</sequence>
<evidence type="ECO:0000313" key="10">
    <source>
        <dbReference type="Proteomes" id="UP001313282"/>
    </source>
</evidence>
<keyword evidence="3" id="KW-0813">Transport</keyword>
<accession>A0AAN8RLN4</accession>
<feature type="transmembrane region" description="Helical" evidence="8">
    <location>
        <begin position="251"/>
        <end position="270"/>
    </location>
</feature>
<evidence type="ECO:0000256" key="2">
    <source>
        <dbReference type="ARBA" id="ARBA00007863"/>
    </source>
</evidence>
<keyword evidence="10" id="KW-1185">Reference proteome</keyword>
<name>A0AAN8RLN4_9PEZI</name>
<dbReference type="InterPro" id="IPR037185">
    <property type="entry name" value="EmrE-like"/>
</dbReference>
<keyword evidence="4 8" id="KW-0812">Transmembrane</keyword>
<feature type="region of interest" description="Disordered" evidence="7">
    <location>
        <begin position="19"/>
        <end position="53"/>
    </location>
</feature>
<keyword evidence="6 8" id="KW-0472">Membrane</keyword>
<protein>
    <recommendedName>
        <fullName evidence="11">DUF914-domain-containing protein</fullName>
    </recommendedName>
</protein>
<evidence type="ECO:0000256" key="8">
    <source>
        <dbReference type="SAM" id="Phobius"/>
    </source>
</evidence>
<evidence type="ECO:0000256" key="1">
    <source>
        <dbReference type="ARBA" id="ARBA00004141"/>
    </source>
</evidence>
<dbReference type="SUPFAM" id="SSF103481">
    <property type="entry name" value="Multidrug resistance efflux transporter EmrE"/>
    <property type="match status" value="1"/>
</dbReference>
<evidence type="ECO:0000256" key="7">
    <source>
        <dbReference type="SAM" id="MobiDB-lite"/>
    </source>
</evidence>
<dbReference type="Pfam" id="PF06027">
    <property type="entry name" value="SLC35F"/>
    <property type="match status" value="1"/>
</dbReference>
<dbReference type="GO" id="GO:0022857">
    <property type="term" value="F:transmembrane transporter activity"/>
    <property type="evidence" value="ECO:0007669"/>
    <property type="project" value="InterPro"/>
</dbReference>
<evidence type="ECO:0000256" key="4">
    <source>
        <dbReference type="ARBA" id="ARBA00022692"/>
    </source>
</evidence>
<feature type="transmembrane region" description="Helical" evidence="8">
    <location>
        <begin position="190"/>
        <end position="208"/>
    </location>
</feature>
<dbReference type="InterPro" id="IPR009262">
    <property type="entry name" value="SLC35_F1/F2/F6"/>
</dbReference>
<dbReference type="Proteomes" id="UP001313282">
    <property type="component" value="Unassembled WGS sequence"/>
</dbReference>
<dbReference type="PANTHER" id="PTHR14233">
    <property type="entry name" value="DUF914-RELATED"/>
    <property type="match status" value="1"/>
</dbReference>
<gene>
    <name evidence="9" type="ORF">TWF718_005192</name>
</gene>
<dbReference type="EMBL" id="JAVHNR010000002">
    <property type="protein sequence ID" value="KAK6352043.1"/>
    <property type="molecule type" value="Genomic_DNA"/>
</dbReference>
<comment type="caution">
    <text evidence="9">The sequence shown here is derived from an EMBL/GenBank/DDBJ whole genome shotgun (WGS) entry which is preliminary data.</text>
</comment>
<evidence type="ECO:0000256" key="5">
    <source>
        <dbReference type="ARBA" id="ARBA00022989"/>
    </source>
</evidence>
<evidence type="ECO:0000313" key="9">
    <source>
        <dbReference type="EMBL" id="KAK6352043.1"/>
    </source>
</evidence>
<reference evidence="9 10" key="1">
    <citation type="submission" date="2019-10" db="EMBL/GenBank/DDBJ databases">
        <authorList>
            <person name="Palmer J.M."/>
        </authorList>
    </citation>
    <scope>NUCLEOTIDE SEQUENCE [LARGE SCALE GENOMIC DNA]</scope>
    <source>
        <strain evidence="9 10">TWF718</strain>
    </source>
</reference>
<comment type="subcellular location">
    <subcellularLocation>
        <location evidence="1">Membrane</location>
        <topology evidence="1">Multi-pass membrane protein</topology>
    </subcellularLocation>
</comment>
<proteinExistence type="inferred from homology"/>
<feature type="transmembrane region" description="Helical" evidence="8">
    <location>
        <begin position="290"/>
        <end position="311"/>
    </location>
</feature>
<evidence type="ECO:0008006" key="11">
    <source>
        <dbReference type="Google" id="ProtNLM"/>
    </source>
</evidence>
<feature type="transmembrane region" description="Helical" evidence="8">
    <location>
        <begin position="167"/>
        <end position="184"/>
    </location>
</feature>
<dbReference type="InterPro" id="IPR052221">
    <property type="entry name" value="SLC35F_Transporter"/>
</dbReference>
<evidence type="ECO:0000256" key="3">
    <source>
        <dbReference type="ARBA" id="ARBA00022448"/>
    </source>
</evidence>
<feature type="transmembrane region" description="Helical" evidence="8">
    <location>
        <begin position="317"/>
        <end position="337"/>
    </location>
</feature>